<proteinExistence type="predicted"/>
<protein>
    <submittedName>
        <fullName evidence="2">Uncharacterized protein</fullName>
    </submittedName>
</protein>
<dbReference type="Proteomes" id="UP001642540">
    <property type="component" value="Unassembled WGS sequence"/>
</dbReference>
<evidence type="ECO:0000313" key="3">
    <source>
        <dbReference type="Proteomes" id="UP001642540"/>
    </source>
</evidence>
<dbReference type="EMBL" id="CAXLJM020000091">
    <property type="protein sequence ID" value="CAL8132003.1"/>
    <property type="molecule type" value="Genomic_DNA"/>
</dbReference>
<feature type="compositionally biased region" description="Basic and acidic residues" evidence="1">
    <location>
        <begin position="308"/>
        <end position="320"/>
    </location>
</feature>
<name>A0ABP1RP16_9HEXA</name>
<feature type="compositionally biased region" description="Polar residues" evidence="1">
    <location>
        <begin position="292"/>
        <end position="306"/>
    </location>
</feature>
<organism evidence="2 3">
    <name type="scientific">Orchesella dallaii</name>
    <dbReference type="NCBI Taxonomy" id="48710"/>
    <lineage>
        <taxon>Eukaryota</taxon>
        <taxon>Metazoa</taxon>
        <taxon>Ecdysozoa</taxon>
        <taxon>Arthropoda</taxon>
        <taxon>Hexapoda</taxon>
        <taxon>Collembola</taxon>
        <taxon>Entomobryomorpha</taxon>
        <taxon>Entomobryoidea</taxon>
        <taxon>Orchesellidae</taxon>
        <taxon>Orchesellinae</taxon>
        <taxon>Orchesella</taxon>
    </lineage>
</organism>
<feature type="region of interest" description="Disordered" evidence="1">
    <location>
        <begin position="49"/>
        <end position="70"/>
    </location>
</feature>
<gene>
    <name evidence="2" type="ORF">ODALV1_LOCUS24427</name>
</gene>
<accession>A0ABP1RP16</accession>
<comment type="caution">
    <text evidence="2">The sequence shown here is derived from an EMBL/GenBank/DDBJ whole genome shotgun (WGS) entry which is preliminary data.</text>
</comment>
<evidence type="ECO:0000256" key="1">
    <source>
        <dbReference type="SAM" id="MobiDB-lite"/>
    </source>
</evidence>
<feature type="region of interest" description="Disordered" evidence="1">
    <location>
        <begin position="284"/>
        <end position="343"/>
    </location>
</feature>
<evidence type="ECO:0000313" key="2">
    <source>
        <dbReference type="EMBL" id="CAL8132003.1"/>
    </source>
</evidence>
<sequence length="434" mass="48324">MDSELEASSRQLNTSYFLQRSSFSVQNSGNDSAIMFGSCESLERIPDSDLNAHGQRRKRIDSSSDFTSFSSSVESGAMFIGEDKKPTLSRNNSLVKFFLGPQSNGMKSNEIVEYVIGYCEQRATSPLSDTPDLEYSPPHVNITANGLMGRDSQLDFEKEVKTVPQSIGLNVSSGDGYNKFKKNLQHSRKIETRYRGKLQHHVEFEKKRLVVDKHYSQRGSSQKNLKGQDLMGTLERPSKNMLNSPPTKLFPSSLKRRMSDKYLASGRGDNPRRTNLFDIQEENENAEKQQETTISASSRNYQQASCSDLEKVGTLDDPSKSSKKSSNRIRHENQPASGLPISNKMPISISMDLSQILKHYNRLPEGDSIIPGRHSELQQSLAGHHSCPHHCGQQPSLHGIPGPTPIVIHIHLPSSQSASTSIQQVSTAIPPRKK</sequence>
<feature type="region of interest" description="Disordered" evidence="1">
    <location>
        <begin position="235"/>
        <end position="255"/>
    </location>
</feature>
<keyword evidence="3" id="KW-1185">Reference proteome</keyword>
<feature type="region of interest" description="Disordered" evidence="1">
    <location>
        <begin position="415"/>
        <end position="434"/>
    </location>
</feature>
<feature type="compositionally biased region" description="Polar residues" evidence="1">
    <location>
        <begin position="415"/>
        <end position="427"/>
    </location>
</feature>
<reference evidence="2 3" key="1">
    <citation type="submission" date="2024-08" db="EMBL/GenBank/DDBJ databases">
        <authorList>
            <person name="Cucini C."/>
            <person name="Frati F."/>
        </authorList>
    </citation>
    <scope>NUCLEOTIDE SEQUENCE [LARGE SCALE GENOMIC DNA]</scope>
</reference>